<evidence type="ECO:0000256" key="1">
    <source>
        <dbReference type="SAM" id="Coils"/>
    </source>
</evidence>
<feature type="compositionally biased region" description="Low complexity" evidence="2">
    <location>
        <begin position="109"/>
        <end position="127"/>
    </location>
</feature>
<feature type="coiled-coil region" evidence="1">
    <location>
        <begin position="127"/>
        <end position="171"/>
    </location>
</feature>
<organism evidence="3 4">
    <name type="scientific">Ascobolus immersus RN42</name>
    <dbReference type="NCBI Taxonomy" id="1160509"/>
    <lineage>
        <taxon>Eukaryota</taxon>
        <taxon>Fungi</taxon>
        <taxon>Dikarya</taxon>
        <taxon>Ascomycota</taxon>
        <taxon>Pezizomycotina</taxon>
        <taxon>Pezizomycetes</taxon>
        <taxon>Pezizales</taxon>
        <taxon>Ascobolaceae</taxon>
        <taxon>Ascobolus</taxon>
    </lineage>
</organism>
<reference evidence="3 4" key="1">
    <citation type="journal article" date="2018" name="Nat. Ecol. Evol.">
        <title>Pezizomycetes genomes reveal the molecular basis of ectomycorrhizal truffle lifestyle.</title>
        <authorList>
            <person name="Murat C."/>
            <person name="Payen T."/>
            <person name="Noel B."/>
            <person name="Kuo A."/>
            <person name="Morin E."/>
            <person name="Chen J."/>
            <person name="Kohler A."/>
            <person name="Krizsan K."/>
            <person name="Balestrini R."/>
            <person name="Da Silva C."/>
            <person name="Montanini B."/>
            <person name="Hainaut M."/>
            <person name="Levati E."/>
            <person name="Barry K.W."/>
            <person name="Belfiori B."/>
            <person name="Cichocki N."/>
            <person name="Clum A."/>
            <person name="Dockter R.B."/>
            <person name="Fauchery L."/>
            <person name="Guy J."/>
            <person name="Iotti M."/>
            <person name="Le Tacon F."/>
            <person name="Lindquist E.A."/>
            <person name="Lipzen A."/>
            <person name="Malagnac F."/>
            <person name="Mello A."/>
            <person name="Molinier V."/>
            <person name="Miyauchi S."/>
            <person name="Poulain J."/>
            <person name="Riccioni C."/>
            <person name="Rubini A."/>
            <person name="Sitrit Y."/>
            <person name="Splivallo R."/>
            <person name="Traeger S."/>
            <person name="Wang M."/>
            <person name="Zifcakova L."/>
            <person name="Wipf D."/>
            <person name="Zambonelli A."/>
            <person name="Paolocci F."/>
            <person name="Nowrousian M."/>
            <person name="Ottonello S."/>
            <person name="Baldrian P."/>
            <person name="Spatafora J.W."/>
            <person name="Henrissat B."/>
            <person name="Nagy L.G."/>
            <person name="Aury J.M."/>
            <person name="Wincker P."/>
            <person name="Grigoriev I.V."/>
            <person name="Bonfante P."/>
            <person name="Martin F.M."/>
        </authorList>
    </citation>
    <scope>NUCLEOTIDE SEQUENCE [LARGE SCALE GENOMIC DNA]</scope>
    <source>
        <strain evidence="3 4">RN42</strain>
    </source>
</reference>
<gene>
    <name evidence="3" type="ORF">BJ508DRAFT_378362</name>
</gene>
<keyword evidence="1" id="KW-0175">Coiled coil</keyword>
<dbReference type="Proteomes" id="UP000275078">
    <property type="component" value="Unassembled WGS sequence"/>
</dbReference>
<dbReference type="AlphaFoldDB" id="A0A3N4HYZ3"/>
<feature type="compositionally biased region" description="Polar residues" evidence="2">
    <location>
        <begin position="46"/>
        <end position="55"/>
    </location>
</feature>
<name>A0A3N4HYZ3_ASCIM</name>
<evidence type="ECO:0000313" key="3">
    <source>
        <dbReference type="EMBL" id="RPA78407.1"/>
    </source>
</evidence>
<dbReference type="EMBL" id="ML119712">
    <property type="protein sequence ID" value="RPA78407.1"/>
    <property type="molecule type" value="Genomic_DNA"/>
</dbReference>
<feature type="region of interest" description="Disordered" evidence="2">
    <location>
        <begin position="1"/>
        <end position="73"/>
    </location>
</feature>
<feature type="region of interest" description="Disordered" evidence="2">
    <location>
        <begin position="96"/>
        <end position="127"/>
    </location>
</feature>
<feature type="compositionally biased region" description="Basic and acidic residues" evidence="2">
    <location>
        <begin position="56"/>
        <end position="73"/>
    </location>
</feature>
<sequence>MAPTDRKYSSYSASSSSSTPRKTRTVYRTVTESRYEGGKTHGSARATHSTTLLDSDGIRSTRTVEMEKDSEDPEVRVKIHYDKRRLPGGKHFVRVQVPNDSDSDDEFMTSTRSRSSTARKTLTGSESTSKLTELELLELQAQQLNEKVNLLKNQRKELEEKELMEKERKKQEAGWKDEKFKDFMKTFQPQSFEEGRKAWEAFVAGLEAEVCFDCDLENVCNTLATACAGTEACKFPVS</sequence>
<accession>A0A3N4HYZ3</accession>
<feature type="compositionally biased region" description="Low complexity" evidence="2">
    <location>
        <begin position="9"/>
        <end position="18"/>
    </location>
</feature>
<keyword evidence="4" id="KW-1185">Reference proteome</keyword>
<evidence type="ECO:0000256" key="2">
    <source>
        <dbReference type="SAM" id="MobiDB-lite"/>
    </source>
</evidence>
<proteinExistence type="predicted"/>
<evidence type="ECO:0000313" key="4">
    <source>
        <dbReference type="Proteomes" id="UP000275078"/>
    </source>
</evidence>
<protein>
    <submittedName>
        <fullName evidence="3">Uncharacterized protein</fullName>
    </submittedName>
</protein>